<keyword evidence="3" id="KW-0812">Transmembrane</keyword>
<protein>
    <recommendedName>
        <fullName evidence="4">MucBP domain-containing protein</fullName>
    </recommendedName>
</protein>
<dbReference type="AlphaFoldDB" id="A0A429ZIP9"/>
<evidence type="ECO:0000313" key="5">
    <source>
        <dbReference type="EMBL" id="RST93570.1"/>
    </source>
</evidence>
<feature type="region of interest" description="Disordered" evidence="2">
    <location>
        <begin position="113"/>
        <end position="162"/>
    </location>
</feature>
<accession>A0A429ZIP9</accession>
<evidence type="ECO:0000259" key="4">
    <source>
        <dbReference type="Pfam" id="PF06458"/>
    </source>
</evidence>
<name>A0A429ZIP9_9ENTE</name>
<keyword evidence="6" id="KW-1185">Reference proteome</keyword>
<gene>
    <name evidence="5" type="ORF">CBF35_11665</name>
</gene>
<evidence type="ECO:0000313" key="6">
    <source>
        <dbReference type="Proteomes" id="UP000287239"/>
    </source>
</evidence>
<sequence>MKISGYKVISIPENANGQYSQEPTTVKYVYEEETPVVIPPVKESTVTVNYLDEKGKELASQVILTAKVGEKYQTKAVEIKGYKLMYTPKNAQGSYTDKAITVNYVYKKIKEDTSKPPVEKPKPDDKLDDKPDESGKPEKPGKDQGDVKKPAENKEQKNKKLLPQTSEAVSYNNYLFGWILVAFYLYRRKVQKAKLFK</sequence>
<feature type="domain" description="MucBP" evidence="4">
    <location>
        <begin position="2"/>
        <end position="31"/>
    </location>
</feature>
<evidence type="ECO:0000256" key="3">
    <source>
        <dbReference type="SAM" id="Phobius"/>
    </source>
</evidence>
<proteinExistence type="predicted"/>
<keyword evidence="3" id="KW-0472">Membrane</keyword>
<dbReference type="EMBL" id="NGJU01000018">
    <property type="protein sequence ID" value="RST93570.1"/>
    <property type="molecule type" value="Genomic_DNA"/>
</dbReference>
<reference evidence="5 6" key="1">
    <citation type="submission" date="2017-05" db="EMBL/GenBank/DDBJ databases">
        <title>Vagococcus spp. assemblies.</title>
        <authorList>
            <person name="Gulvik C.A."/>
        </authorList>
    </citation>
    <scope>NUCLEOTIDE SEQUENCE [LARGE SCALE GENOMIC DNA]</scope>
    <source>
        <strain evidence="5 6">NCFB 2777</strain>
    </source>
</reference>
<dbReference type="Gene3D" id="3.10.20.320">
    <property type="entry name" value="Putative peptidoglycan bound protein (lpxtg motif)"/>
    <property type="match status" value="2"/>
</dbReference>
<organism evidence="5 6">
    <name type="scientific">Vagococcus salmoninarum</name>
    <dbReference type="NCBI Taxonomy" id="2739"/>
    <lineage>
        <taxon>Bacteria</taxon>
        <taxon>Bacillati</taxon>
        <taxon>Bacillota</taxon>
        <taxon>Bacilli</taxon>
        <taxon>Lactobacillales</taxon>
        <taxon>Enterococcaceae</taxon>
        <taxon>Vagococcus</taxon>
    </lineage>
</organism>
<evidence type="ECO:0000256" key="1">
    <source>
        <dbReference type="ARBA" id="ARBA00022737"/>
    </source>
</evidence>
<dbReference type="Proteomes" id="UP000287239">
    <property type="component" value="Unassembled WGS sequence"/>
</dbReference>
<keyword evidence="1" id="KW-0677">Repeat</keyword>
<dbReference type="InterPro" id="IPR009459">
    <property type="entry name" value="MucBP_dom"/>
</dbReference>
<keyword evidence="3" id="KW-1133">Transmembrane helix</keyword>
<feature type="compositionally biased region" description="Basic and acidic residues" evidence="2">
    <location>
        <begin position="113"/>
        <end position="158"/>
    </location>
</feature>
<feature type="domain" description="MucBP" evidence="4">
    <location>
        <begin position="45"/>
        <end position="107"/>
    </location>
</feature>
<feature type="transmembrane region" description="Helical" evidence="3">
    <location>
        <begin position="168"/>
        <end position="186"/>
    </location>
</feature>
<evidence type="ECO:0000256" key="2">
    <source>
        <dbReference type="SAM" id="MobiDB-lite"/>
    </source>
</evidence>
<comment type="caution">
    <text evidence="5">The sequence shown here is derived from an EMBL/GenBank/DDBJ whole genome shotgun (WGS) entry which is preliminary data.</text>
</comment>
<dbReference type="Pfam" id="PF06458">
    <property type="entry name" value="MucBP"/>
    <property type="match status" value="2"/>
</dbReference>